<reference evidence="2 3" key="2">
    <citation type="journal article" date="2018" name="New Phytol.">
        <title>High intraspecific genome diversity in the model arbuscular mycorrhizal symbiont Rhizophagus irregularis.</title>
        <authorList>
            <person name="Chen E.C.H."/>
            <person name="Morin E."/>
            <person name="Beaudet D."/>
            <person name="Noel J."/>
            <person name="Yildirir G."/>
            <person name="Ndikumana S."/>
            <person name="Charron P."/>
            <person name="St-Onge C."/>
            <person name="Giorgi J."/>
            <person name="Kruger M."/>
            <person name="Marton T."/>
            <person name="Ropars J."/>
            <person name="Grigoriev I.V."/>
            <person name="Hainaut M."/>
            <person name="Henrissat B."/>
            <person name="Roux C."/>
            <person name="Martin F."/>
            <person name="Corradi N."/>
        </authorList>
    </citation>
    <scope>NUCLEOTIDE SEQUENCE [LARGE SCALE GENOMIC DNA]</scope>
    <source>
        <strain evidence="2 3">DAOM 197198</strain>
    </source>
</reference>
<dbReference type="InterPro" id="IPR050167">
    <property type="entry name" value="Ser_Thr_protein_kinase"/>
</dbReference>
<dbReference type="VEuPathDB" id="FungiDB:RhiirFUN_000293"/>
<dbReference type="InterPro" id="IPR000719">
    <property type="entry name" value="Prot_kinase_dom"/>
</dbReference>
<gene>
    <name evidence="2" type="ORF">GLOIN_2v1777902</name>
</gene>
<dbReference type="Gene3D" id="1.10.510.10">
    <property type="entry name" value="Transferase(Phosphotransferase) domain 1"/>
    <property type="match status" value="2"/>
</dbReference>
<evidence type="ECO:0000259" key="1">
    <source>
        <dbReference type="PROSITE" id="PS50011"/>
    </source>
</evidence>
<dbReference type="GO" id="GO:0004672">
    <property type="term" value="F:protein kinase activity"/>
    <property type="evidence" value="ECO:0007669"/>
    <property type="project" value="InterPro"/>
</dbReference>
<dbReference type="Pfam" id="PF07714">
    <property type="entry name" value="PK_Tyr_Ser-Thr"/>
    <property type="match status" value="2"/>
</dbReference>
<evidence type="ECO:0000313" key="2">
    <source>
        <dbReference type="EMBL" id="POG68803.1"/>
    </source>
</evidence>
<organism evidence="2 3">
    <name type="scientific">Rhizophagus irregularis (strain DAOM 181602 / DAOM 197198 / MUCL 43194)</name>
    <name type="common">Arbuscular mycorrhizal fungus</name>
    <name type="synonym">Glomus intraradices</name>
    <dbReference type="NCBI Taxonomy" id="747089"/>
    <lineage>
        <taxon>Eukaryota</taxon>
        <taxon>Fungi</taxon>
        <taxon>Fungi incertae sedis</taxon>
        <taxon>Mucoromycota</taxon>
        <taxon>Glomeromycotina</taxon>
        <taxon>Glomeromycetes</taxon>
        <taxon>Glomerales</taxon>
        <taxon>Glomeraceae</taxon>
        <taxon>Rhizophagus</taxon>
    </lineage>
</organism>
<accession>A0A2P4PTS5</accession>
<feature type="domain" description="Protein kinase" evidence="1">
    <location>
        <begin position="110"/>
        <end position="356"/>
    </location>
</feature>
<dbReference type="Proteomes" id="UP000018888">
    <property type="component" value="Unassembled WGS sequence"/>
</dbReference>
<dbReference type="PANTHER" id="PTHR23257">
    <property type="entry name" value="SERINE-THREONINE PROTEIN KINASE"/>
    <property type="match status" value="1"/>
</dbReference>
<keyword evidence="3" id="KW-1185">Reference proteome</keyword>
<dbReference type="GO" id="GO:0005524">
    <property type="term" value="F:ATP binding"/>
    <property type="evidence" value="ECO:0007669"/>
    <property type="project" value="InterPro"/>
</dbReference>
<dbReference type="InterPro" id="IPR001245">
    <property type="entry name" value="Ser-Thr/Tyr_kinase_cat_dom"/>
</dbReference>
<dbReference type="PROSITE" id="PS50011">
    <property type="entry name" value="PROTEIN_KINASE_DOM"/>
    <property type="match status" value="1"/>
</dbReference>
<dbReference type="EMBL" id="AUPC02000147">
    <property type="protein sequence ID" value="POG68803.1"/>
    <property type="molecule type" value="Genomic_DNA"/>
</dbReference>
<comment type="caution">
    <text evidence="2">The sequence shown here is derived from an EMBL/GenBank/DDBJ whole genome shotgun (WGS) entry which is preliminary data.</text>
</comment>
<name>A0A2P4PTS5_RHIID</name>
<dbReference type="AlphaFoldDB" id="A0A2P4PTS5"/>
<reference evidence="2 3" key="1">
    <citation type="journal article" date="2013" name="Proc. Natl. Acad. Sci. U.S.A.">
        <title>Genome of an arbuscular mycorrhizal fungus provides insight into the oldest plant symbiosis.</title>
        <authorList>
            <person name="Tisserant E."/>
            <person name="Malbreil M."/>
            <person name="Kuo A."/>
            <person name="Kohler A."/>
            <person name="Symeonidi A."/>
            <person name="Balestrini R."/>
            <person name="Charron P."/>
            <person name="Duensing N."/>
            <person name="Frei Dit Frey N."/>
            <person name="Gianinazzi-Pearson V."/>
            <person name="Gilbert L.B."/>
            <person name="Handa Y."/>
            <person name="Herr J.R."/>
            <person name="Hijri M."/>
            <person name="Koul R."/>
            <person name="Kawaguchi M."/>
            <person name="Krajinski F."/>
            <person name="Lammers P.J."/>
            <person name="Masclaux F.G."/>
            <person name="Murat C."/>
            <person name="Morin E."/>
            <person name="Ndikumana S."/>
            <person name="Pagni M."/>
            <person name="Petitpierre D."/>
            <person name="Requena N."/>
            <person name="Rosikiewicz P."/>
            <person name="Riley R."/>
            <person name="Saito K."/>
            <person name="San Clemente H."/>
            <person name="Shapiro H."/>
            <person name="van Tuinen D."/>
            <person name="Becard G."/>
            <person name="Bonfante P."/>
            <person name="Paszkowski U."/>
            <person name="Shachar-Hill Y.Y."/>
            <person name="Tuskan G.A."/>
            <person name="Young P.W."/>
            <person name="Sanders I.R."/>
            <person name="Henrissat B."/>
            <person name="Rensing S.A."/>
            <person name="Grigoriev I.V."/>
            <person name="Corradi N."/>
            <person name="Roux C."/>
            <person name="Martin F."/>
        </authorList>
    </citation>
    <scope>NUCLEOTIDE SEQUENCE [LARGE SCALE GENOMIC DNA]</scope>
    <source>
        <strain evidence="2 3">DAOM 197198</strain>
    </source>
</reference>
<sequence length="555" mass="64665">MEEFKLSDDVIEQIKDFKYYGLTKEQSLLIDKLILNEELKKCYKVNGLCKKCNQPRIRHDWCQSCNAKYCQQNFKNWTSGNNEVDKFIQKSQLNAKCNYEILECIEYDRFENVKYLAKGEFGTIYKAIWKDGFIDSLDFELNQWKRSKYWCGSHKNFPVILKCLHNSQDITAEFLREIELYTVCSGPIILCHGITKDPKSNNFMMVIPYAKNGSLRQHLNKSFNSIDWDENNANEYIFITDLGLCQPANEKPSQDEYKKIYGVLPYVAPEVLRGKEYTQESEFYGFGIIAYEVCTGLPPYHNIAHNKLLTISICQGLRPKSDYKVPQLILDISKRCWDAGPLKRPKANELCDMLVILRDELKNISCEISKQIKEADKINEKLTSSSLIYTGTTLSYTTNPQAVYTSRFLDFKNLPEPKNAIDNGIGHNSFGEYSESIEAMDFTKLNLGTPFIKQLNKGKERKLTKYSEYKCPTLLNYYKQSDWIDSIKHIAPFHQGYGTTIDYYEKLKKCACRLNLGYEEIRIDGLHEEWQDEVMRIREDFPLDEIAKKLEKVEL</sequence>
<protein>
    <submittedName>
        <fullName evidence="2">Kinase-like domain-containing protein</fullName>
    </submittedName>
</protein>
<dbReference type="InterPro" id="IPR011009">
    <property type="entry name" value="Kinase-like_dom_sf"/>
</dbReference>
<dbReference type="SUPFAM" id="SSF56112">
    <property type="entry name" value="Protein kinase-like (PK-like)"/>
    <property type="match status" value="1"/>
</dbReference>
<proteinExistence type="predicted"/>
<evidence type="ECO:0000313" key="3">
    <source>
        <dbReference type="Proteomes" id="UP000018888"/>
    </source>
</evidence>